<dbReference type="Proteomes" id="UP000305067">
    <property type="component" value="Unassembled WGS sequence"/>
</dbReference>
<dbReference type="AlphaFoldDB" id="A0A5C3QCP3"/>
<protein>
    <submittedName>
        <fullName evidence="1">Uncharacterized protein</fullName>
    </submittedName>
</protein>
<reference evidence="1 2" key="1">
    <citation type="journal article" date="2019" name="Nat. Ecol. Evol.">
        <title>Megaphylogeny resolves global patterns of mushroom evolution.</title>
        <authorList>
            <person name="Varga T."/>
            <person name="Krizsan K."/>
            <person name="Foldi C."/>
            <person name="Dima B."/>
            <person name="Sanchez-Garcia M."/>
            <person name="Sanchez-Ramirez S."/>
            <person name="Szollosi G.J."/>
            <person name="Szarkandi J.G."/>
            <person name="Papp V."/>
            <person name="Albert L."/>
            <person name="Andreopoulos W."/>
            <person name="Angelini C."/>
            <person name="Antonin V."/>
            <person name="Barry K.W."/>
            <person name="Bougher N.L."/>
            <person name="Buchanan P."/>
            <person name="Buyck B."/>
            <person name="Bense V."/>
            <person name="Catcheside P."/>
            <person name="Chovatia M."/>
            <person name="Cooper J."/>
            <person name="Damon W."/>
            <person name="Desjardin D."/>
            <person name="Finy P."/>
            <person name="Geml J."/>
            <person name="Haridas S."/>
            <person name="Hughes K."/>
            <person name="Justo A."/>
            <person name="Karasinski D."/>
            <person name="Kautmanova I."/>
            <person name="Kiss B."/>
            <person name="Kocsube S."/>
            <person name="Kotiranta H."/>
            <person name="LaButti K.M."/>
            <person name="Lechner B.E."/>
            <person name="Liimatainen K."/>
            <person name="Lipzen A."/>
            <person name="Lukacs Z."/>
            <person name="Mihaltcheva S."/>
            <person name="Morgado L.N."/>
            <person name="Niskanen T."/>
            <person name="Noordeloos M.E."/>
            <person name="Ohm R.A."/>
            <person name="Ortiz-Santana B."/>
            <person name="Ovrebo C."/>
            <person name="Racz N."/>
            <person name="Riley R."/>
            <person name="Savchenko A."/>
            <person name="Shiryaev A."/>
            <person name="Soop K."/>
            <person name="Spirin V."/>
            <person name="Szebenyi C."/>
            <person name="Tomsovsky M."/>
            <person name="Tulloss R.E."/>
            <person name="Uehling J."/>
            <person name="Grigoriev I.V."/>
            <person name="Vagvolgyi C."/>
            <person name="Papp T."/>
            <person name="Martin F.M."/>
            <person name="Miettinen O."/>
            <person name="Hibbett D.S."/>
            <person name="Nagy L.G."/>
        </authorList>
    </citation>
    <scope>NUCLEOTIDE SEQUENCE [LARGE SCALE GENOMIC DNA]</scope>
    <source>
        <strain evidence="1 2">CBS 309.79</strain>
    </source>
</reference>
<evidence type="ECO:0000313" key="1">
    <source>
        <dbReference type="EMBL" id="TFK96223.1"/>
    </source>
</evidence>
<keyword evidence="2" id="KW-1185">Reference proteome</keyword>
<name>A0A5C3QCP3_9AGAR</name>
<accession>A0A5C3QCP3</accession>
<evidence type="ECO:0000313" key="2">
    <source>
        <dbReference type="Proteomes" id="UP000305067"/>
    </source>
</evidence>
<dbReference type="EMBL" id="ML178864">
    <property type="protein sequence ID" value="TFK96223.1"/>
    <property type="molecule type" value="Genomic_DNA"/>
</dbReference>
<gene>
    <name evidence="1" type="ORF">BDV98DRAFT_597807</name>
</gene>
<proteinExistence type="predicted"/>
<organism evidence="1 2">
    <name type="scientific">Pterulicium gracile</name>
    <dbReference type="NCBI Taxonomy" id="1884261"/>
    <lineage>
        <taxon>Eukaryota</taxon>
        <taxon>Fungi</taxon>
        <taxon>Dikarya</taxon>
        <taxon>Basidiomycota</taxon>
        <taxon>Agaricomycotina</taxon>
        <taxon>Agaricomycetes</taxon>
        <taxon>Agaricomycetidae</taxon>
        <taxon>Agaricales</taxon>
        <taxon>Pleurotineae</taxon>
        <taxon>Pterulaceae</taxon>
        <taxon>Pterulicium</taxon>
    </lineage>
</organism>
<sequence length="384" mass="41085">MPLFFRNFGGASSQARKPAAAVSVKTPIASSPALQVPSTTRPVTQATISSFDSTRSDNPQVLRTPAAVSVSTLVSSSPSSQVPIAILTVTDAPNPAFTPTRTRAKLNTNIAQVFADLHRTASTNSQLSKLSNIAHQLSDLFERSERSSDTRLMLAKLKGIVADIVSLLSLLPEIGKPSDAYSHMYRIAIALSDLQEMIEDECEETDVYLYKLSEFSEVKCSSDADAQAPKIIGRLYAGYQDADVRDSTTSADVALKPNPGLFKRVLRPERYELNDRQVYRGHGANIAVHGDIGGRNKGAVLADFGFGQIAANGGGFLAENNFEGHEGARFLAMGTVMNAPDGVFLKNIGNLAEVDVAGSKMVSQVGSIFSFSGTDEAPRPPPKH</sequence>